<dbReference type="Pfam" id="PF00378">
    <property type="entry name" value="ECH_1"/>
    <property type="match status" value="1"/>
</dbReference>
<dbReference type="InterPro" id="IPR001753">
    <property type="entry name" value="Enoyl-CoA_hydra/iso"/>
</dbReference>
<evidence type="ECO:0000256" key="1">
    <source>
        <dbReference type="ARBA" id="ARBA00005254"/>
    </source>
</evidence>
<dbReference type="PANTHER" id="PTHR11941:SF54">
    <property type="entry name" value="ENOYL-COA HYDRATASE, MITOCHONDRIAL"/>
    <property type="match status" value="1"/>
</dbReference>
<dbReference type="AlphaFoldDB" id="A0A5D8ZGP2"/>
<reference evidence="4 5" key="1">
    <citation type="submission" date="2019-08" db="EMBL/GenBank/DDBJ databases">
        <title>Draft genome sequence of Chryseobacterium sp. Gsoil 183.</title>
        <authorList>
            <person name="Im W.-T."/>
        </authorList>
    </citation>
    <scope>NUCLEOTIDE SEQUENCE [LARGE SCALE GENOMIC DNA]</scope>
    <source>
        <strain evidence="4 5">Gsoil 183</strain>
    </source>
</reference>
<dbReference type="EMBL" id="VTRU01000005">
    <property type="protein sequence ID" value="TZF93686.1"/>
    <property type="molecule type" value="Genomic_DNA"/>
</dbReference>
<dbReference type="OrthoDB" id="9775794at2"/>
<dbReference type="PANTHER" id="PTHR11941">
    <property type="entry name" value="ENOYL-COA HYDRATASE-RELATED"/>
    <property type="match status" value="1"/>
</dbReference>
<dbReference type="PROSITE" id="PS00166">
    <property type="entry name" value="ENOYL_COA_HYDRATASE"/>
    <property type="match status" value="1"/>
</dbReference>
<dbReference type="RefSeq" id="WP_149388767.1">
    <property type="nucleotide sequence ID" value="NZ_VTRU01000005.1"/>
</dbReference>
<dbReference type="Gene3D" id="1.10.12.10">
    <property type="entry name" value="Lyase 2-enoyl-coa Hydratase, Chain A, domain 2"/>
    <property type="match status" value="1"/>
</dbReference>
<proteinExistence type="inferred from homology"/>
<dbReference type="Gene3D" id="3.90.226.10">
    <property type="entry name" value="2-enoyl-CoA Hydratase, Chain A, domain 1"/>
    <property type="match status" value="1"/>
</dbReference>
<dbReference type="InterPro" id="IPR018376">
    <property type="entry name" value="Enoyl-CoA_hyd/isom_CS"/>
</dbReference>
<comment type="caution">
    <text evidence="4">The sequence shown here is derived from an EMBL/GenBank/DDBJ whole genome shotgun (WGS) entry which is preliminary data.</text>
</comment>
<comment type="similarity">
    <text evidence="1 3">Belongs to the enoyl-CoA hydratase/isomerase family.</text>
</comment>
<evidence type="ECO:0000313" key="4">
    <source>
        <dbReference type="EMBL" id="TZF93686.1"/>
    </source>
</evidence>
<dbReference type="InterPro" id="IPR029045">
    <property type="entry name" value="ClpP/crotonase-like_dom_sf"/>
</dbReference>
<evidence type="ECO:0000313" key="5">
    <source>
        <dbReference type="Proteomes" id="UP000323884"/>
    </source>
</evidence>
<sequence length="260" mass="27986">MTFETLLYQQNGHIGTLTINRPQALNSLNEQVLQELKSFADQIKSDENIRVLIITGSGEKAFVAGADIKAMQQMTPAEAEAFSIAAQTAFNAIEELPFAVIAAVNGFALGGGCELALSCDIILASGKAKFGLPEVTLGLLPCFGGTQRLPRAIGLYKAREMVFSGEFYSAEVCQDFGFVNHVFAPEELLNEAQKLAETIAARGPVAVAKAKQSLNAGFELHIREGLKQEAALFGELFTTQDHNEGIGAFIEKRTPDFKGN</sequence>
<keyword evidence="5" id="KW-1185">Reference proteome</keyword>
<dbReference type="GO" id="GO:0006635">
    <property type="term" value="P:fatty acid beta-oxidation"/>
    <property type="evidence" value="ECO:0007669"/>
    <property type="project" value="TreeGrafter"/>
</dbReference>
<dbReference type="GO" id="GO:0016836">
    <property type="term" value="F:hydro-lyase activity"/>
    <property type="evidence" value="ECO:0007669"/>
    <property type="project" value="UniProtKB-ARBA"/>
</dbReference>
<protein>
    <submittedName>
        <fullName evidence="4">Crotonase</fullName>
    </submittedName>
</protein>
<gene>
    <name evidence="4" type="ORF">FW781_18515</name>
</gene>
<evidence type="ECO:0000256" key="3">
    <source>
        <dbReference type="RuleBase" id="RU003707"/>
    </source>
</evidence>
<organism evidence="4 5">
    <name type="scientific">Chryseobacterium panacisoli</name>
    <dbReference type="NCBI Taxonomy" id="1807141"/>
    <lineage>
        <taxon>Bacteria</taxon>
        <taxon>Pseudomonadati</taxon>
        <taxon>Bacteroidota</taxon>
        <taxon>Flavobacteriia</taxon>
        <taxon>Flavobacteriales</taxon>
        <taxon>Weeksellaceae</taxon>
        <taxon>Chryseobacterium group</taxon>
        <taxon>Chryseobacterium</taxon>
    </lineage>
</organism>
<dbReference type="Proteomes" id="UP000323884">
    <property type="component" value="Unassembled WGS sequence"/>
</dbReference>
<dbReference type="FunFam" id="1.10.12.10:FF:000001">
    <property type="entry name" value="Probable enoyl-CoA hydratase, mitochondrial"/>
    <property type="match status" value="1"/>
</dbReference>
<dbReference type="InterPro" id="IPR014748">
    <property type="entry name" value="Enoyl-CoA_hydra_C"/>
</dbReference>
<keyword evidence="2" id="KW-0456">Lyase</keyword>
<dbReference type="FunFam" id="3.90.226.10:FF:000009">
    <property type="entry name" value="Carnitinyl-CoA dehydratase"/>
    <property type="match status" value="1"/>
</dbReference>
<dbReference type="CDD" id="cd06558">
    <property type="entry name" value="crotonase-like"/>
    <property type="match status" value="1"/>
</dbReference>
<name>A0A5D8ZGP2_9FLAO</name>
<evidence type="ECO:0000256" key="2">
    <source>
        <dbReference type="ARBA" id="ARBA00023239"/>
    </source>
</evidence>
<dbReference type="SUPFAM" id="SSF52096">
    <property type="entry name" value="ClpP/crotonase"/>
    <property type="match status" value="1"/>
</dbReference>
<accession>A0A5D8ZGP2</accession>